<sequence length="92" mass="10576">MGKVASMPKQYDEDARARVVRLVQDHRGDYASEYEAIKVVAGRLGMNSETLRKWIRQAEVDAGQVDGTTTAAAREIRELKRKKPSWSRRWRS</sequence>
<proteinExistence type="predicted"/>
<dbReference type="GO" id="GO:0003677">
    <property type="term" value="F:DNA binding"/>
    <property type="evidence" value="ECO:0007669"/>
    <property type="project" value="InterPro"/>
</dbReference>
<dbReference type="GO" id="GO:0004803">
    <property type="term" value="F:transposase activity"/>
    <property type="evidence" value="ECO:0007669"/>
    <property type="project" value="InterPro"/>
</dbReference>
<organism evidence="1">
    <name type="scientific">uncultured Friedmanniella sp</name>
    <dbReference type="NCBI Taxonomy" id="335381"/>
    <lineage>
        <taxon>Bacteria</taxon>
        <taxon>Bacillati</taxon>
        <taxon>Actinomycetota</taxon>
        <taxon>Actinomycetes</taxon>
        <taxon>Propionibacteriales</taxon>
        <taxon>Nocardioidaceae</taxon>
        <taxon>Friedmanniella</taxon>
        <taxon>environmental samples</taxon>
    </lineage>
</organism>
<dbReference type="InterPro" id="IPR002514">
    <property type="entry name" value="Transposase_8"/>
</dbReference>
<reference evidence="1" key="1">
    <citation type="submission" date="2020-02" db="EMBL/GenBank/DDBJ databases">
        <authorList>
            <person name="Meier V. D."/>
        </authorList>
    </citation>
    <scope>NUCLEOTIDE SEQUENCE</scope>
    <source>
        <strain evidence="1">AVDCRST_MAG61</strain>
    </source>
</reference>
<protein>
    <recommendedName>
        <fullName evidence="2">Mobile element protein</fullName>
    </recommendedName>
</protein>
<dbReference type="InterPro" id="IPR009057">
    <property type="entry name" value="Homeodomain-like_sf"/>
</dbReference>
<name>A0A6J4K2B9_9ACTN</name>
<dbReference type="Gene3D" id="1.10.10.10">
    <property type="entry name" value="Winged helix-like DNA-binding domain superfamily/Winged helix DNA-binding domain"/>
    <property type="match status" value="1"/>
</dbReference>
<dbReference type="EMBL" id="CADCTT010000061">
    <property type="protein sequence ID" value="CAA9293997.1"/>
    <property type="molecule type" value="Genomic_DNA"/>
</dbReference>
<dbReference type="GO" id="GO:0006313">
    <property type="term" value="P:DNA transposition"/>
    <property type="evidence" value="ECO:0007669"/>
    <property type="project" value="InterPro"/>
</dbReference>
<evidence type="ECO:0008006" key="2">
    <source>
        <dbReference type="Google" id="ProtNLM"/>
    </source>
</evidence>
<dbReference type="Pfam" id="PF01527">
    <property type="entry name" value="HTH_Tnp_1"/>
    <property type="match status" value="1"/>
</dbReference>
<gene>
    <name evidence="1" type="ORF">AVDCRST_MAG61-428</name>
</gene>
<dbReference type="AlphaFoldDB" id="A0A6J4K2B9"/>
<dbReference type="InterPro" id="IPR036388">
    <property type="entry name" value="WH-like_DNA-bd_sf"/>
</dbReference>
<dbReference type="SUPFAM" id="SSF46689">
    <property type="entry name" value="Homeodomain-like"/>
    <property type="match status" value="1"/>
</dbReference>
<evidence type="ECO:0000313" key="1">
    <source>
        <dbReference type="EMBL" id="CAA9293997.1"/>
    </source>
</evidence>
<accession>A0A6J4K2B9</accession>